<organism evidence="2">
    <name type="scientific">uncultured delta proteobacterium</name>
    <dbReference type="NCBI Taxonomy" id="34034"/>
    <lineage>
        <taxon>Bacteria</taxon>
        <taxon>Deltaproteobacteria</taxon>
        <taxon>environmental samples</taxon>
    </lineage>
</organism>
<feature type="region of interest" description="Disordered" evidence="1">
    <location>
        <begin position="1"/>
        <end position="47"/>
    </location>
</feature>
<protein>
    <submittedName>
        <fullName evidence="2">Uncharacterized protein</fullName>
    </submittedName>
</protein>
<name>A0A212KH42_9DELT</name>
<gene>
    <name evidence="2" type="ORF">KL86DPRO_70109</name>
</gene>
<sequence length="70" mass="7904">MVSREDRPGSRLLAENLQEVRDPREKGDGKIQQEAEQYAPVSPPLGSTEGVNFYEEIVFTFTSKCDIDND</sequence>
<evidence type="ECO:0000256" key="1">
    <source>
        <dbReference type="SAM" id="MobiDB-lite"/>
    </source>
</evidence>
<feature type="compositionally biased region" description="Basic and acidic residues" evidence="1">
    <location>
        <begin position="18"/>
        <end position="33"/>
    </location>
</feature>
<evidence type="ECO:0000313" key="2">
    <source>
        <dbReference type="EMBL" id="SBW10962.1"/>
    </source>
</evidence>
<dbReference type="AlphaFoldDB" id="A0A212KH42"/>
<dbReference type="EMBL" id="FLUQ01000007">
    <property type="protein sequence ID" value="SBW10962.1"/>
    <property type="molecule type" value="Genomic_DNA"/>
</dbReference>
<proteinExistence type="predicted"/>
<reference evidence="2" key="1">
    <citation type="submission" date="2016-04" db="EMBL/GenBank/DDBJ databases">
        <authorList>
            <person name="Evans L.H."/>
            <person name="Alamgir A."/>
            <person name="Owens N."/>
            <person name="Weber N.D."/>
            <person name="Virtaneva K."/>
            <person name="Barbian K."/>
            <person name="Babar A."/>
            <person name="Rosenke K."/>
        </authorList>
    </citation>
    <scope>NUCLEOTIDE SEQUENCE</scope>
    <source>
        <strain evidence="2">86</strain>
    </source>
</reference>
<accession>A0A212KH42</accession>